<dbReference type="InterPro" id="IPR006680">
    <property type="entry name" value="Amidohydro-rel"/>
</dbReference>
<dbReference type="SUPFAM" id="SSF51556">
    <property type="entry name" value="Metallo-dependent hydrolases"/>
    <property type="match status" value="1"/>
</dbReference>
<proteinExistence type="inferred from homology"/>
<evidence type="ECO:0000313" key="3">
    <source>
        <dbReference type="EMBL" id="SVE20423.1"/>
    </source>
</evidence>
<sequence>ADLTLGGNVEEVIEAHEVAGRGLFRGIRHALAHAKHPEHMTIVGRSPAGLYENKNFQEGVRTLGRLGFTYESWHYHYQNKEFLEVASSAPETTIILDHFGTPLGVGPYESEREEIFEQWCLDIAEISALPNVYAKLGGLAMRDNGFNWHLGDQPATSDELVEAQKRYYEHTIECFGPNRCMFESNFPVDKLSISYHVLYNAFKKMVSHFSDSEKLEMFNGTASRVYSLK</sequence>
<evidence type="ECO:0000259" key="2">
    <source>
        <dbReference type="Pfam" id="PF04909"/>
    </source>
</evidence>
<protein>
    <recommendedName>
        <fullName evidence="2">Amidohydrolase-related domain-containing protein</fullName>
    </recommendedName>
</protein>
<organism evidence="3">
    <name type="scientific">marine metagenome</name>
    <dbReference type="NCBI Taxonomy" id="408172"/>
    <lineage>
        <taxon>unclassified sequences</taxon>
        <taxon>metagenomes</taxon>
        <taxon>ecological metagenomes</taxon>
    </lineage>
</organism>
<accession>A0A383BKV3</accession>
<name>A0A383BKV3_9ZZZZ</name>
<dbReference type="InterPro" id="IPR052350">
    <property type="entry name" value="Metallo-dep_Lactonases"/>
</dbReference>
<gene>
    <name evidence="3" type="ORF">METZ01_LOCUS473277</name>
</gene>
<reference evidence="3" key="1">
    <citation type="submission" date="2018-05" db="EMBL/GenBank/DDBJ databases">
        <authorList>
            <person name="Lanie J.A."/>
            <person name="Ng W.-L."/>
            <person name="Kazmierczak K.M."/>
            <person name="Andrzejewski T.M."/>
            <person name="Davidsen T.M."/>
            <person name="Wayne K.J."/>
            <person name="Tettelin H."/>
            <person name="Glass J.I."/>
            <person name="Rusch D."/>
            <person name="Podicherti R."/>
            <person name="Tsui H.-C.T."/>
            <person name="Winkler M.E."/>
        </authorList>
    </citation>
    <scope>NUCLEOTIDE SEQUENCE</scope>
</reference>
<feature type="non-terminal residue" evidence="3">
    <location>
        <position position="1"/>
    </location>
</feature>
<evidence type="ECO:0000256" key="1">
    <source>
        <dbReference type="ARBA" id="ARBA00038310"/>
    </source>
</evidence>
<comment type="similarity">
    <text evidence="1">Belongs to the metallo-dependent hydrolases superfamily.</text>
</comment>
<dbReference type="AlphaFoldDB" id="A0A383BKV3"/>
<feature type="domain" description="Amidohydrolase-related" evidence="2">
    <location>
        <begin position="13"/>
        <end position="227"/>
    </location>
</feature>
<dbReference type="InterPro" id="IPR032466">
    <property type="entry name" value="Metal_Hydrolase"/>
</dbReference>
<dbReference type="PANTHER" id="PTHR43569">
    <property type="entry name" value="AMIDOHYDROLASE"/>
    <property type="match status" value="1"/>
</dbReference>
<dbReference type="GO" id="GO:0016787">
    <property type="term" value="F:hydrolase activity"/>
    <property type="evidence" value="ECO:0007669"/>
    <property type="project" value="InterPro"/>
</dbReference>
<dbReference type="PANTHER" id="PTHR43569:SF1">
    <property type="entry name" value="BLL3371 PROTEIN"/>
    <property type="match status" value="1"/>
</dbReference>
<dbReference type="Gene3D" id="3.20.20.140">
    <property type="entry name" value="Metal-dependent hydrolases"/>
    <property type="match status" value="1"/>
</dbReference>
<dbReference type="EMBL" id="UINC01201195">
    <property type="protein sequence ID" value="SVE20423.1"/>
    <property type="molecule type" value="Genomic_DNA"/>
</dbReference>
<dbReference type="Pfam" id="PF04909">
    <property type="entry name" value="Amidohydro_2"/>
    <property type="match status" value="1"/>
</dbReference>